<evidence type="ECO:0000313" key="3">
    <source>
        <dbReference type="Proteomes" id="UP000053244"/>
    </source>
</evidence>
<evidence type="ECO:0000313" key="2">
    <source>
        <dbReference type="EMBL" id="KUL23925.1"/>
    </source>
</evidence>
<dbReference type="EMBL" id="LLZH01000326">
    <property type="protein sequence ID" value="KUL23925.1"/>
    <property type="molecule type" value="Genomic_DNA"/>
</dbReference>
<evidence type="ECO:0000256" key="1">
    <source>
        <dbReference type="SAM" id="Phobius"/>
    </source>
</evidence>
<keyword evidence="1" id="KW-0812">Transmembrane</keyword>
<keyword evidence="3" id="KW-1185">Reference proteome</keyword>
<comment type="caution">
    <text evidence="2">The sequence shown here is derived from an EMBL/GenBank/DDBJ whole genome shotgun (WGS) entry which is preliminary data.</text>
</comment>
<name>A0A101JBW8_9ACTN</name>
<protein>
    <recommendedName>
        <fullName evidence="4">Secreted protein</fullName>
    </recommendedName>
</protein>
<feature type="transmembrane region" description="Helical" evidence="1">
    <location>
        <begin position="6"/>
        <end position="26"/>
    </location>
</feature>
<keyword evidence="1" id="KW-1133">Transmembrane helix</keyword>
<evidence type="ECO:0008006" key="4">
    <source>
        <dbReference type="Google" id="ProtNLM"/>
    </source>
</evidence>
<dbReference type="Proteomes" id="UP000053244">
    <property type="component" value="Unassembled WGS sequence"/>
</dbReference>
<gene>
    <name evidence="2" type="ORF">ADL15_44715</name>
</gene>
<accession>A0A101JBW8</accession>
<organism evidence="2 3">
    <name type="scientific">Actinoplanes awajinensis subsp. mycoplanecinus</name>
    <dbReference type="NCBI Taxonomy" id="135947"/>
    <lineage>
        <taxon>Bacteria</taxon>
        <taxon>Bacillati</taxon>
        <taxon>Actinomycetota</taxon>
        <taxon>Actinomycetes</taxon>
        <taxon>Micromonosporales</taxon>
        <taxon>Micromonosporaceae</taxon>
        <taxon>Actinoplanes</taxon>
    </lineage>
</organism>
<keyword evidence="1" id="KW-0472">Membrane</keyword>
<proteinExistence type="predicted"/>
<sequence length="74" mass="8166">MGAIVPWLTFVAVLAAVLGGLTWLAARVRRSGVGRDIMGPVDLIYRPDTYRIHQEIRVQEDRSVAMPSPGDPLH</sequence>
<dbReference type="RefSeq" id="WP_067705681.1">
    <property type="nucleotide sequence ID" value="NZ_LLZH01000326.1"/>
</dbReference>
<dbReference type="AlphaFoldDB" id="A0A101JBW8"/>
<reference evidence="2 3" key="1">
    <citation type="submission" date="2015-10" db="EMBL/GenBank/DDBJ databases">
        <authorList>
            <person name="Gilbert D.G."/>
        </authorList>
    </citation>
    <scope>NUCLEOTIDE SEQUENCE [LARGE SCALE GENOMIC DNA]</scope>
    <source>
        <strain evidence="2 3">NRRL B-16712</strain>
    </source>
</reference>